<dbReference type="PANTHER" id="PTHR30006:SF2">
    <property type="entry name" value="ABC TRANSPORTER SUBSTRATE-BINDING PROTEIN"/>
    <property type="match status" value="1"/>
</dbReference>
<evidence type="ECO:0000256" key="1">
    <source>
        <dbReference type="ARBA" id="ARBA00022729"/>
    </source>
</evidence>
<dbReference type="Proteomes" id="UP000293398">
    <property type="component" value="Unassembled WGS sequence"/>
</dbReference>
<dbReference type="Gene3D" id="3.40.190.10">
    <property type="entry name" value="Periplasmic binding protein-like II"/>
    <property type="match status" value="2"/>
</dbReference>
<dbReference type="Pfam" id="PF01547">
    <property type="entry name" value="SBP_bac_1"/>
    <property type="match status" value="1"/>
</dbReference>
<protein>
    <submittedName>
        <fullName evidence="3">Iron(III) transport system substrate-binding protein</fullName>
    </submittedName>
</protein>
<dbReference type="SUPFAM" id="SSF53850">
    <property type="entry name" value="Periplasmic binding protein-like II"/>
    <property type="match status" value="1"/>
</dbReference>
<evidence type="ECO:0000313" key="4">
    <source>
        <dbReference type="Proteomes" id="UP000293398"/>
    </source>
</evidence>
<comment type="caution">
    <text evidence="3">The sequence shown here is derived from an EMBL/GenBank/DDBJ whole genome shotgun (WGS) entry which is preliminary data.</text>
</comment>
<dbReference type="AlphaFoldDB" id="A0A4Q7VEP4"/>
<evidence type="ECO:0000313" key="3">
    <source>
        <dbReference type="EMBL" id="RZT94624.1"/>
    </source>
</evidence>
<accession>A0A4Q7VEP4</accession>
<dbReference type="RefSeq" id="WP_130304408.1">
    <property type="nucleotide sequence ID" value="NZ_SHKO01000002.1"/>
</dbReference>
<dbReference type="EMBL" id="SHKO01000002">
    <property type="protein sequence ID" value="RZT94624.1"/>
    <property type="molecule type" value="Genomic_DNA"/>
</dbReference>
<dbReference type="OrthoDB" id="366726at2"/>
<proteinExistence type="predicted"/>
<gene>
    <name evidence="3" type="ORF">EV681_3045</name>
</gene>
<feature type="chain" id="PRO_5021003482" evidence="2">
    <location>
        <begin position="29"/>
        <end position="339"/>
    </location>
</feature>
<dbReference type="PANTHER" id="PTHR30006">
    <property type="entry name" value="THIAMINE-BINDING PERIPLASMIC PROTEIN-RELATED"/>
    <property type="match status" value="1"/>
</dbReference>
<name>A0A4Q7VEP4_9BURK</name>
<reference evidence="3 4" key="1">
    <citation type="submission" date="2019-02" db="EMBL/GenBank/DDBJ databases">
        <title>Genomic Encyclopedia of Type Strains, Phase IV (KMG-IV): sequencing the most valuable type-strain genomes for metagenomic binning, comparative biology and taxonomic classification.</title>
        <authorList>
            <person name="Goeker M."/>
        </authorList>
    </citation>
    <scope>NUCLEOTIDE SEQUENCE [LARGE SCALE GENOMIC DNA]</scope>
    <source>
        <strain evidence="3 4">DSM 23814</strain>
    </source>
</reference>
<organism evidence="3 4">
    <name type="scientific">Advenella incenata</name>
    <dbReference type="NCBI Taxonomy" id="267800"/>
    <lineage>
        <taxon>Bacteria</taxon>
        <taxon>Pseudomonadati</taxon>
        <taxon>Pseudomonadota</taxon>
        <taxon>Betaproteobacteria</taxon>
        <taxon>Burkholderiales</taxon>
        <taxon>Alcaligenaceae</taxon>
    </lineage>
</organism>
<dbReference type="InterPro" id="IPR006059">
    <property type="entry name" value="SBP"/>
</dbReference>
<sequence length="339" mass="36610">MRILQKTMNRRLLLASLITVFFTSTASANTEADLVKAAEKEGKLVIYTANQLESEQDLVAQFNKKFPNIKVEIVRAPGSRLATRIQTEAAAGKLAADVIDMSDRGLVQSFTQVFANYAPPNADQYPESLKDIPNVWPKTVWGFVIAYNAASGVAPPTSWADLTDKKYAGKVGTVVANSGGSTWTRALFERKVVGDDYWEKLAANKPMLYPSGAPAASGIVRGEALLGGVQSNSVIPMVRDGAPIKVVYPTEGVPVTASVAGVVKDSKNPNAARLFMNWALSAEGQSAWVKNGGGFSVMKNAPMPEGADTSTKIWIPDSKEFTSLRNEWLAKWNQVFGVH</sequence>
<feature type="signal peptide" evidence="2">
    <location>
        <begin position="1"/>
        <end position="28"/>
    </location>
</feature>
<evidence type="ECO:0000256" key="2">
    <source>
        <dbReference type="SAM" id="SignalP"/>
    </source>
</evidence>
<keyword evidence="1 2" id="KW-0732">Signal</keyword>
<keyword evidence="4" id="KW-1185">Reference proteome</keyword>